<keyword evidence="3" id="KW-0444">Lipid biosynthesis</keyword>
<dbReference type="GO" id="GO:0016020">
    <property type="term" value="C:membrane"/>
    <property type="evidence" value="ECO:0007669"/>
    <property type="project" value="UniProtKB-SubCell"/>
</dbReference>
<keyword evidence="6 13" id="KW-1133">Transmembrane helix</keyword>
<dbReference type="EMBL" id="JWME01000007">
    <property type="protein sequence ID" value="KJY51517.1"/>
    <property type="molecule type" value="Genomic_DNA"/>
</dbReference>
<dbReference type="InterPro" id="IPR043130">
    <property type="entry name" value="CDP-OH_PTrfase_TM_dom"/>
</dbReference>
<dbReference type="UniPathway" id="UPA00085"/>
<dbReference type="Pfam" id="PF01066">
    <property type="entry name" value="CDP-OH_P_transf"/>
    <property type="match status" value="1"/>
</dbReference>
<name>A0A0F4KY47_9BIFI</name>
<comment type="subcellular location">
    <subcellularLocation>
        <location evidence="1">Membrane</location>
        <topology evidence="1">Multi-pass membrane protein</topology>
    </subcellularLocation>
</comment>
<dbReference type="InterPro" id="IPR000462">
    <property type="entry name" value="CDP-OH_P_trans"/>
</dbReference>
<dbReference type="EC" id="2.7.8.5" evidence="11"/>
<organism evidence="14 15">
    <name type="scientific">Bifidobacterium asteroides</name>
    <dbReference type="NCBI Taxonomy" id="1684"/>
    <lineage>
        <taxon>Bacteria</taxon>
        <taxon>Bacillati</taxon>
        <taxon>Actinomycetota</taxon>
        <taxon>Actinomycetes</taxon>
        <taxon>Bifidobacteriales</taxon>
        <taxon>Bifidobacteriaceae</taxon>
        <taxon>Bifidobacterium</taxon>
    </lineage>
</organism>
<feature type="transmembrane region" description="Helical" evidence="13">
    <location>
        <begin position="179"/>
        <end position="197"/>
    </location>
</feature>
<dbReference type="PATRIC" id="fig|1684.4.peg.621"/>
<evidence type="ECO:0000256" key="6">
    <source>
        <dbReference type="ARBA" id="ARBA00022989"/>
    </source>
</evidence>
<dbReference type="AlphaFoldDB" id="A0A0F4KY47"/>
<evidence type="ECO:0000256" key="8">
    <source>
        <dbReference type="ARBA" id="ARBA00023136"/>
    </source>
</evidence>
<dbReference type="InterPro" id="IPR050324">
    <property type="entry name" value="CDP-alcohol_PTase-I"/>
</dbReference>
<dbReference type="Proteomes" id="UP000033648">
    <property type="component" value="Unassembled WGS sequence"/>
</dbReference>
<gene>
    <name evidence="14" type="ORF">JF69_05760</name>
</gene>
<evidence type="ECO:0000256" key="2">
    <source>
        <dbReference type="ARBA" id="ARBA00010441"/>
    </source>
</evidence>
<dbReference type="PIRSF" id="PIRSF000847">
    <property type="entry name" value="Phos_ph_gly_syn"/>
    <property type="match status" value="1"/>
</dbReference>
<dbReference type="Gene3D" id="1.20.120.1760">
    <property type="match status" value="1"/>
</dbReference>
<keyword evidence="4 12" id="KW-0808">Transferase</keyword>
<evidence type="ECO:0000256" key="3">
    <source>
        <dbReference type="ARBA" id="ARBA00022516"/>
    </source>
</evidence>
<evidence type="ECO:0000256" key="11">
    <source>
        <dbReference type="NCBIfam" id="TIGR00560"/>
    </source>
</evidence>
<keyword evidence="9" id="KW-0594">Phospholipid biosynthesis</keyword>
<evidence type="ECO:0000256" key="10">
    <source>
        <dbReference type="ARBA" id="ARBA00023264"/>
    </source>
</evidence>
<dbReference type="InterPro" id="IPR048254">
    <property type="entry name" value="CDP_ALCOHOL_P_TRANSF_CS"/>
</dbReference>
<dbReference type="OrthoDB" id="9796672at2"/>
<comment type="similarity">
    <text evidence="2 12">Belongs to the CDP-alcohol phosphatidyltransferase class-I family.</text>
</comment>
<dbReference type="InterPro" id="IPR004570">
    <property type="entry name" value="Phosphatidylglycerol_P_synth"/>
</dbReference>
<evidence type="ECO:0000256" key="9">
    <source>
        <dbReference type="ARBA" id="ARBA00023209"/>
    </source>
</evidence>
<accession>A0A0F4KY47</accession>
<evidence type="ECO:0000313" key="15">
    <source>
        <dbReference type="Proteomes" id="UP000033648"/>
    </source>
</evidence>
<evidence type="ECO:0000256" key="1">
    <source>
        <dbReference type="ARBA" id="ARBA00004141"/>
    </source>
</evidence>
<sequence>MQEHAESETGRERRRLLEGWNSPPNLVTYTRILLVLVFIALDLMAGPWGERRPGLRWTAAVLFILAASTDKLDGWLARRYNQVTELGKLMDPIADKLLICSALIVASVFGELWWWVTLLFLVRELGITLLRVLVINKQGRVIAASQAGKYKTLFECIGLGMLMVPLSPVWPWYLVTTRVVILVALALCLYSGAEYVMGMRQ</sequence>
<evidence type="ECO:0000256" key="4">
    <source>
        <dbReference type="ARBA" id="ARBA00022679"/>
    </source>
</evidence>
<keyword evidence="8 13" id="KW-0472">Membrane</keyword>
<protein>
    <recommendedName>
        <fullName evidence="11">CDP-diacylglycerol--glycerol-3-phosphate 3-phosphatidyltransferase</fullName>
        <ecNumber evidence="11">2.7.8.5</ecNumber>
    </recommendedName>
</protein>
<dbReference type="PANTHER" id="PTHR14269:SF62">
    <property type="entry name" value="CDP-DIACYLGLYCEROL--GLYCEROL-3-PHOSPHATE 3-PHOSPHATIDYLTRANSFERASE 1, CHLOROPLASTIC"/>
    <property type="match status" value="1"/>
</dbReference>
<feature type="transmembrane region" description="Helical" evidence="13">
    <location>
        <begin position="26"/>
        <end position="45"/>
    </location>
</feature>
<proteinExistence type="inferred from homology"/>
<evidence type="ECO:0000256" key="12">
    <source>
        <dbReference type="RuleBase" id="RU003750"/>
    </source>
</evidence>
<comment type="caution">
    <text evidence="14">The sequence shown here is derived from an EMBL/GenBank/DDBJ whole genome shotgun (WGS) entry which is preliminary data.</text>
</comment>
<evidence type="ECO:0000313" key="14">
    <source>
        <dbReference type="EMBL" id="KJY51517.1"/>
    </source>
</evidence>
<reference evidence="14 15" key="1">
    <citation type="submission" date="2014-12" db="EMBL/GenBank/DDBJ databases">
        <title>Comparative genomics of the lactic acid bacteria isolated from the honey bee gut.</title>
        <authorList>
            <person name="Ellegaard K.M."/>
            <person name="Tamarit D."/>
            <person name="Javelind E."/>
            <person name="Olofsson T."/>
            <person name="Andersson S.G."/>
            <person name="Vasquez A."/>
        </authorList>
    </citation>
    <scope>NUCLEOTIDE SEQUENCE [LARGE SCALE GENOMIC DNA]</scope>
    <source>
        <strain evidence="14 15">Bin2</strain>
    </source>
</reference>
<keyword evidence="7" id="KW-0443">Lipid metabolism</keyword>
<dbReference type="NCBIfam" id="TIGR00560">
    <property type="entry name" value="pgsA"/>
    <property type="match status" value="1"/>
</dbReference>
<evidence type="ECO:0000256" key="7">
    <source>
        <dbReference type="ARBA" id="ARBA00023098"/>
    </source>
</evidence>
<dbReference type="PROSITE" id="PS00379">
    <property type="entry name" value="CDP_ALCOHOL_P_TRANSF"/>
    <property type="match status" value="1"/>
</dbReference>
<evidence type="ECO:0000256" key="5">
    <source>
        <dbReference type="ARBA" id="ARBA00022692"/>
    </source>
</evidence>
<dbReference type="PANTHER" id="PTHR14269">
    <property type="entry name" value="CDP-DIACYLGLYCEROL--GLYCEROL-3-PHOSPHATE 3-PHOSPHATIDYLTRANSFERASE-RELATED"/>
    <property type="match status" value="1"/>
</dbReference>
<keyword evidence="5 13" id="KW-0812">Transmembrane</keyword>
<dbReference type="GO" id="GO:0046474">
    <property type="term" value="P:glycerophospholipid biosynthetic process"/>
    <property type="evidence" value="ECO:0007669"/>
    <property type="project" value="TreeGrafter"/>
</dbReference>
<dbReference type="GO" id="GO:0008444">
    <property type="term" value="F:CDP-diacylglycerol-glycerol-3-phosphate 3-phosphatidyltransferase activity"/>
    <property type="evidence" value="ECO:0007669"/>
    <property type="project" value="UniProtKB-UniRule"/>
</dbReference>
<evidence type="ECO:0000256" key="13">
    <source>
        <dbReference type="SAM" id="Phobius"/>
    </source>
</evidence>
<keyword evidence="10" id="KW-1208">Phospholipid metabolism</keyword>